<dbReference type="RefSeq" id="WP_038489604.1">
    <property type="nucleotide sequence ID" value="NZ_CP009962.1"/>
</dbReference>
<dbReference type="InterPro" id="IPR001406">
    <property type="entry name" value="PsdUridine_synth_TruA"/>
</dbReference>
<dbReference type="PANTHER" id="PTHR11142:SF0">
    <property type="entry name" value="TRNA PSEUDOURIDINE SYNTHASE-LIKE 1"/>
    <property type="match status" value="1"/>
</dbReference>
<dbReference type="Gene3D" id="3.30.70.580">
    <property type="entry name" value="Pseudouridine synthase I, catalytic domain, N-terminal subdomain"/>
    <property type="match status" value="1"/>
</dbReference>
<keyword evidence="9" id="KW-0456">Lyase</keyword>
<sequence length="269" mass="30281">MKRIVLGVQYDGTPWQGWQTQPSGKTVQDRLEAALQKFTMGAVATTCAGRTDSGVHALEQVVHFDTDLSREIFSWVRGLNAFLPPSIAVRWAHELPVSGEGGEQDNFHARFSATTRTYHYLLYNNPVRSPLLQGKAGWVFRPLDVELMQHAAAHLIGTHDFSAFRAIECQAKSPVRTMDQISIERRGDLIVFTLRANAFLHHMVRNIVGSLIYAGNGSKAPEWIAELLLQRDRSRAAPTFMPDGLYLAQVAYDRKWQLPQQPTGLFPWL</sequence>
<evidence type="ECO:0000256" key="5">
    <source>
        <dbReference type="PIRSR" id="PIRSR001430-1"/>
    </source>
</evidence>
<dbReference type="EMBL" id="CP009962">
    <property type="protein sequence ID" value="AIY41906.1"/>
    <property type="molecule type" value="Genomic_DNA"/>
</dbReference>
<dbReference type="GO" id="GO:0031119">
    <property type="term" value="P:tRNA pseudouridine synthesis"/>
    <property type="evidence" value="ECO:0007669"/>
    <property type="project" value="UniProtKB-UniRule"/>
</dbReference>
<accession>A0A0A1FBK1</accession>
<dbReference type="Proteomes" id="UP000030302">
    <property type="component" value="Chromosome"/>
</dbReference>
<dbReference type="HOGENOM" id="CLU_014673_0_2_4"/>
<evidence type="ECO:0000256" key="2">
    <source>
        <dbReference type="ARBA" id="ARBA00022694"/>
    </source>
</evidence>
<dbReference type="FunFam" id="3.30.70.580:FF:000001">
    <property type="entry name" value="tRNA pseudouridine synthase A"/>
    <property type="match status" value="1"/>
</dbReference>
<dbReference type="InterPro" id="IPR020097">
    <property type="entry name" value="PsdUridine_synth_TruA_a/b_dom"/>
</dbReference>
<dbReference type="NCBIfam" id="TIGR00071">
    <property type="entry name" value="hisT_truA"/>
    <property type="match status" value="1"/>
</dbReference>
<organism evidence="9 10">
    <name type="scientific">Collimonas arenae</name>
    <dbReference type="NCBI Taxonomy" id="279058"/>
    <lineage>
        <taxon>Bacteria</taxon>
        <taxon>Pseudomonadati</taxon>
        <taxon>Pseudomonadota</taxon>
        <taxon>Betaproteobacteria</taxon>
        <taxon>Burkholderiales</taxon>
        <taxon>Oxalobacteraceae</taxon>
        <taxon>Collimonas</taxon>
    </lineage>
</organism>
<dbReference type="InterPro" id="IPR020103">
    <property type="entry name" value="PsdUridine_synth_cat_dom_sf"/>
</dbReference>
<dbReference type="InterPro" id="IPR020094">
    <property type="entry name" value="TruA/RsuA/RluB/E/F_N"/>
</dbReference>
<keyword evidence="3 4" id="KW-0413">Isomerase</keyword>
<dbReference type="Gene3D" id="3.30.70.660">
    <property type="entry name" value="Pseudouridine synthase I, catalytic domain, C-terminal subdomain"/>
    <property type="match status" value="1"/>
</dbReference>
<dbReference type="Pfam" id="PF01416">
    <property type="entry name" value="PseudoU_synth_1"/>
    <property type="match status" value="2"/>
</dbReference>
<evidence type="ECO:0000256" key="4">
    <source>
        <dbReference type="HAMAP-Rule" id="MF_00171"/>
    </source>
</evidence>
<evidence type="ECO:0000313" key="9">
    <source>
        <dbReference type="EMBL" id="AIY41906.1"/>
    </source>
</evidence>
<feature type="active site" description="Nucleophile" evidence="4 5">
    <location>
        <position position="52"/>
    </location>
</feature>
<feature type="binding site" evidence="4 6">
    <location>
        <position position="118"/>
    </location>
    <ligand>
        <name>substrate</name>
    </ligand>
</feature>
<evidence type="ECO:0000256" key="3">
    <source>
        <dbReference type="ARBA" id="ARBA00023235"/>
    </source>
</evidence>
<protein>
    <recommendedName>
        <fullName evidence="4">tRNA pseudouridine synthase A</fullName>
        <ecNumber evidence="4">5.4.99.12</ecNumber>
    </recommendedName>
    <alternativeName>
        <fullName evidence="4">tRNA pseudouridine(38-40) synthase</fullName>
    </alternativeName>
    <alternativeName>
        <fullName evidence="4">tRNA pseudouridylate synthase I</fullName>
    </alternativeName>
    <alternativeName>
        <fullName evidence="4">tRNA-uridine isomerase I</fullName>
    </alternativeName>
</protein>
<evidence type="ECO:0000256" key="7">
    <source>
        <dbReference type="RuleBase" id="RU003792"/>
    </source>
</evidence>
<comment type="catalytic activity">
    <reaction evidence="4 7">
        <text>uridine(38/39/40) in tRNA = pseudouridine(38/39/40) in tRNA</text>
        <dbReference type="Rhea" id="RHEA:22376"/>
        <dbReference type="Rhea" id="RHEA-COMP:10085"/>
        <dbReference type="Rhea" id="RHEA-COMP:10087"/>
        <dbReference type="ChEBI" id="CHEBI:65314"/>
        <dbReference type="ChEBI" id="CHEBI:65315"/>
        <dbReference type="EC" id="5.4.99.12"/>
    </reaction>
</comment>
<dbReference type="KEGG" id="care:LT85_2748"/>
<dbReference type="GO" id="GO:0016829">
    <property type="term" value="F:lyase activity"/>
    <property type="evidence" value="ECO:0007669"/>
    <property type="project" value="UniProtKB-KW"/>
</dbReference>
<dbReference type="GO" id="GO:0160147">
    <property type="term" value="F:tRNA pseudouridine(38-40) synthase activity"/>
    <property type="evidence" value="ECO:0007669"/>
    <property type="project" value="UniProtKB-EC"/>
</dbReference>
<evidence type="ECO:0000313" key="10">
    <source>
        <dbReference type="Proteomes" id="UP000030302"/>
    </source>
</evidence>
<comment type="subunit">
    <text evidence="4">Homodimer.</text>
</comment>
<comment type="caution">
    <text evidence="4">Lacks conserved residue(s) required for the propagation of feature annotation.</text>
</comment>
<dbReference type="EC" id="5.4.99.12" evidence="4"/>
<comment type="similarity">
    <text evidence="1 4 7">Belongs to the tRNA pseudouridine synthase TruA family.</text>
</comment>
<dbReference type="STRING" id="279058.LT85_2748"/>
<reference evidence="10" key="1">
    <citation type="journal article" date="2014" name="Soil Biol. Biochem.">
        <title>Structure and function of bacterial communities in ageing soils: Insights from the Mendocino ecological staircase.</title>
        <authorList>
            <person name="Uroz S."/>
            <person name="Tech J.J."/>
            <person name="Sawaya N.A."/>
            <person name="Frey-Klett P."/>
            <person name="Leveau J.H.J."/>
        </authorList>
    </citation>
    <scope>NUCLEOTIDE SEQUENCE [LARGE SCALE GENOMIC DNA]</scope>
    <source>
        <strain evidence="10">Cal35</strain>
    </source>
</reference>
<dbReference type="CDD" id="cd02570">
    <property type="entry name" value="PseudoU_synth_EcTruA"/>
    <property type="match status" value="1"/>
</dbReference>
<proteinExistence type="inferred from homology"/>
<keyword evidence="10" id="KW-1185">Reference proteome</keyword>
<dbReference type="GO" id="GO:0003723">
    <property type="term" value="F:RNA binding"/>
    <property type="evidence" value="ECO:0007669"/>
    <property type="project" value="InterPro"/>
</dbReference>
<keyword evidence="2 4" id="KW-0819">tRNA processing</keyword>
<gene>
    <name evidence="4" type="primary">truA</name>
    <name evidence="9" type="ORF">LT85_2748</name>
</gene>
<dbReference type="PIRSF" id="PIRSF001430">
    <property type="entry name" value="tRNA_psdUrid_synth"/>
    <property type="match status" value="1"/>
</dbReference>
<dbReference type="SUPFAM" id="SSF55120">
    <property type="entry name" value="Pseudouridine synthase"/>
    <property type="match status" value="1"/>
</dbReference>
<dbReference type="AlphaFoldDB" id="A0A0A1FBK1"/>
<evidence type="ECO:0000259" key="8">
    <source>
        <dbReference type="Pfam" id="PF01416"/>
    </source>
</evidence>
<evidence type="ECO:0000256" key="1">
    <source>
        <dbReference type="ARBA" id="ARBA00009375"/>
    </source>
</evidence>
<name>A0A0A1FBK1_9BURK</name>
<dbReference type="HAMAP" id="MF_00171">
    <property type="entry name" value="TruA"/>
    <property type="match status" value="1"/>
</dbReference>
<feature type="domain" description="Pseudouridine synthase I TruA alpha/beta" evidence="8">
    <location>
        <begin position="9"/>
        <end position="96"/>
    </location>
</feature>
<dbReference type="PANTHER" id="PTHR11142">
    <property type="entry name" value="PSEUDOURIDYLATE SYNTHASE"/>
    <property type="match status" value="1"/>
</dbReference>
<dbReference type="OrthoDB" id="9811823at2"/>
<evidence type="ECO:0000256" key="6">
    <source>
        <dbReference type="PIRSR" id="PIRSR001430-2"/>
    </source>
</evidence>
<dbReference type="InterPro" id="IPR020095">
    <property type="entry name" value="PsdUridine_synth_TruA_C"/>
</dbReference>
<comment type="function">
    <text evidence="4">Formation of pseudouridine at positions 38, 39 and 40 in the anticodon stem and loop of transfer RNAs.</text>
</comment>
<feature type="domain" description="Pseudouridine synthase I TruA alpha/beta" evidence="8">
    <location>
        <begin position="151"/>
        <end position="253"/>
    </location>
</feature>